<feature type="domain" description="G-protein coupled receptors family 1 profile" evidence="14">
    <location>
        <begin position="23"/>
        <end position="245"/>
    </location>
</feature>
<dbReference type="PROSITE" id="PS50262">
    <property type="entry name" value="G_PROTEIN_RECEP_F1_2"/>
    <property type="match status" value="1"/>
</dbReference>
<evidence type="ECO:0000256" key="8">
    <source>
        <dbReference type="ARBA" id="ARBA00023136"/>
    </source>
</evidence>
<dbReference type="SUPFAM" id="SSF81321">
    <property type="entry name" value="Family A G protein-coupled receptor-like"/>
    <property type="match status" value="1"/>
</dbReference>
<proteinExistence type="inferred from homology"/>
<keyword evidence="6 13" id="KW-1133">Transmembrane helix</keyword>
<reference evidence="15" key="2">
    <citation type="submission" date="2025-09" db="UniProtKB">
        <authorList>
            <consortium name="Ensembl"/>
        </authorList>
    </citation>
    <scope>IDENTIFICATION</scope>
</reference>
<comment type="subcellular location">
    <subcellularLocation>
        <location evidence="1 12">Membrane</location>
        <topology evidence="1 12">Multi-pass membrane protein</topology>
    </subcellularLocation>
</comment>
<keyword evidence="4 12" id="KW-0716">Sensory transduction</keyword>
<dbReference type="InterPro" id="IPR017452">
    <property type="entry name" value="GPCR_Rhodpsn_7TM"/>
</dbReference>
<feature type="transmembrane region" description="Helical" evidence="13">
    <location>
        <begin position="12"/>
        <end position="34"/>
    </location>
</feature>
<reference evidence="15" key="1">
    <citation type="submission" date="2025-08" db="UniProtKB">
        <authorList>
            <consortium name="Ensembl"/>
        </authorList>
    </citation>
    <scope>IDENTIFICATION</scope>
</reference>
<evidence type="ECO:0000256" key="10">
    <source>
        <dbReference type="ARBA" id="ARBA00023224"/>
    </source>
</evidence>
<dbReference type="PANTHER" id="PTHR11394:SF148">
    <property type="entry name" value="TASTE RECEPTOR TYPE 2"/>
    <property type="match status" value="1"/>
</dbReference>
<dbReference type="GeneTree" id="ENSGT00730000113357"/>
<name>A0A3B3VM32_9TELE</name>
<evidence type="ECO:0000256" key="4">
    <source>
        <dbReference type="ARBA" id="ARBA00022606"/>
    </source>
</evidence>
<dbReference type="InterPro" id="IPR007960">
    <property type="entry name" value="TAS2R"/>
</dbReference>
<dbReference type="GO" id="GO:0004930">
    <property type="term" value="F:G protein-coupled receptor activity"/>
    <property type="evidence" value="ECO:0007669"/>
    <property type="project" value="UniProtKB-KW"/>
</dbReference>
<dbReference type="GO" id="GO:0033038">
    <property type="term" value="F:bitter taste receptor activity"/>
    <property type="evidence" value="ECO:0007669"/>
    <property type="project" value="InterPro"/>
</dbReference>
<evidence type="ECO:0000256" key="3">
    <source>
        <dbReference type="ARBA" id="ARBA00022480"/>
    </source>
</evidence>
<dbReference type="GO" id="GO:0016020">
    <property type="term" value="C:membrane"/>
    <property type="evidence" value="ECO:0007669"/>
    <property type="project" value="UniProtKB-SubCell"/>
</dbReference>
<organism evidence="15 16">
    <name type="scientific">Poecilia latipinna</name>
    <name type="common">sailfin molly</name>
    <dbReference type="NCBI Taxonomy" id="48699"/>
    <lineage>
        <taxon>Eukaryota</taxon>
        <taxon>Metazoa</taxon>
        <taxon>Chordata</taxon>
        <taxon>Craniata</taxon>
        <taxon>Vertebrata</taxon>
        <taxon>Euteleostomi</taxon>
        <taxon>Actinopterygii</taxon>
        <taxon>Neopterygii</taxon>
        <taxon>Teleostei</taxon>
        <taxon>Neoteleostei</taxon>
        <taxon>Acanthomorphata</taxon>
        <taxon>Ovalentaria</taxon>
        <taxon>Atherinomorphae</taxon>
        <taxon>Cyprinodontiformes</taxon>
        <taxon>Poeciliidae</taxon>
        <taxon>Poeciliinae</taxon>
        <taxon>Poecilia</taxon>
    </lineage>
</organism>
<dbReference type="AlphaFoldDB" id="A0A3B3VM32"/>
<comment type="similarity">
    <text evidence="2 11">Belongs to the G-protein coupled receptor T2R family.</text>
</comment>
<evidence type="ECO:0000313" key="16">
    <source>
        <dbReference type="Proteomes" id="UP000261500"/>
    </source>
</evidence>
<sequence length="328" mass="36770">MFEMSKLALWVLTGLTAVATVFFNVYIFLMTLWNQTGKKDRSPSEIIIMALAAADVTYQLMCYAWMTMNEVDSDCHIVKMFYTVLLVIISSLKFTIIWDTSFLTFYYSTKLVSTPNHCYTQIQAAILKHATLAVFVIPLLGLATCMPILVVFHMDNHTQEATSKMDCGLLLPESTAGRVYDVIFLFLSDVLPGMVMLKCCISISVHLVIHLRHMKASTNGAHPPKLDSEMRVVQMSLALVGNFLIFLAVDLYVNYDVVVKHKNSLAVTLFITSVYATVTAMLLIYGKKTLWKTMIHDINTCLDAYPCLSCLKLPKQKAPPGSPPKVKK</sequence>
<keyword evidence="9 12" id="KW-0675">Receptor</keyword>
<evidence type="ECO:0000256" key="9">
    <source>
        <dbReference type="ARBA" id="ARBA00023170"/>
    </source>
</evidence>
<dbReference type="Gene3D" id="1.20.1070.10">
    <property type="entry name" value="Rhodopsin 7-helix transmembrane proteins"/>
    <property type="match status" value="1"/>
</dbReference>
<evidence type="ECO:0000256" key="1">
    <source>
        <dbReference type="ARBA" id="ARBA00004141"/>
    </source>
</evidence>
<keyword evidence="7 12" id="KW-0297">G-protein coupled receptor</keyword>
<keyword evidence="8 12" id="KW-0472">Membrane</keyword>
<dbReference type="Pfam" id="PF05296">
    <property type="entry name" value="TAS2R"/>
    <property type="match status" value="1"/>
</dbReference>
<keyword evidence="10 12" id="KW-0807">Transducer</keyword>
<accession>A0A3B3VM32</accession>
<evidence type="ECO:0000256" key="7">
    <source>
        <dbReference type="ARBA" id="ARBA00023040"/>
    </source>
</evidence>
<dbReference type="Ensembl" id="ENSPLAT00000017679.1">
    <property type="protein sequence ID" value="ENSPLAP00000026036.1"/>
    <property type="gene ID" value="ENSPLAG00000013491.1"/>
</dbReference>
<feature type="transmembrane region" description="Helical" evidence="13">
    <location>
        <begin position="265"/>
        <end position="285"/>
    </location>
</feature>
<keyword evidence="16" id="KW-1185">Reference proteome</keyword>
<dbReference type="CTD" id="798975"/>
<evidence type="ECO:0000313" key="15">
    <source>
        <dbReference type="Ensembl" id="ENSPLAP00000026036.1"/>
    </source>
</evidence>
<feature type="transmembrane region" description="Helical" evidence="13">
    <location>
        <begin position="232"/>
        <end position="253"/>
    </location>
</feature>
<keyword evidence="5 12" id="KW-0812">Transmembrane</keyword>
<dbReference type="GeneID" id="106944761"/>
<evidence type="ECO:0000259" key="14">
    <source>
        <dbReference type="PROSITE" id="PS50262"/>
    </source>
</evidence>
<dbReference type="Proteomes" id="UP000261500">
    <property type="component" value="Unplaced"/>
</dbReference>
<feature type="transmembrane region" description="Helical" evidence="13">
    <location>
        <begin position="190"/>
        <end position="211"/>
    </location>
</feature>
<evidence type="ECO:0000256" key="12">
    <source>
        <dbReference type="RuleBase" id="RU004424"/>
    </source>
</evidence>
<dbReference type="KEGG" id="plai:106944761"/>
<dbReference type="RefSeq" id="XP_014883492.1">
    <property type="nucleotide sequence ID" value="XM_015028006.1"/>
</dbReference>
<feature type="transmembrane region" description="Helical" evidence="13">
    <location>
        <begin position="46"/>
        <end position="68"/>
    </location>
</feature>
<keyword evidence="3 12" id="KW-0919">Taste</keyword>
<dbReference type="OrthoDB" id="8626475at2759"/>
<evidence type="ECO:0000256" key="13">
    <source>
        <dbReference type="SAM" id="Phobius"/>
    </source>
</evidence>
<protein>
    <recommendedName>
        <fullName evidence="12">Taste receptor type 2</fullName>
    </recommendedName>
</protein>
<evidence type="ECO:0000256" key="11">
    <source>
        <dbReference type="RuleBase" id="RU004423"/>
    </source>
</evidence>
<evidence type="ECO:0000256" key="6">
    <source>
        <dbReference type="ARBA" id="ARBA00022989"/>
    </source>
</evidence>
<feature type="transmembrane region" description="Helical" evidence="13">
    <location>
        <begin position="80"/>
        <end position="109"/>
    </location>
</feature>
<evidence type="ECO:0000256" key="5">
    <source>
        <dbReference type="ARBA" id="ARBA00022692"/>
    </source>
</evidence>
<feature type="transmembrane region" description="Helical" evidence="13">
    <location>
        <begin position="130"/>
        <end position="152"/>
    </location>
</feature>
<evidence type="ECO:0000256" key="2">
    <source>
        <dbReference type="ARBA" id="ARBA00007376"/>
    </source>
</evidence>
<dbReference type="PANTHER" id="PTHR11394">
    <property type="entry name" value="TASTE RECEPTOR TYPE 2"/>
    <property type="match status" value="1"/>
</dbReference>
<dbReference type="CDD" id="cd00637">
    <property type="entry name" value="7tm_classA_rhodopsin-like"/>
    <property type="match status" value="1"/>
</dbReference>